<accession>A0A6A6RNK5</accession>
<feature type="compositionally biased region" description="Acidic residues" evidence="5">
    <location>
        <begin position="225"/>
        <end position="245"/>
    </location>
</feature>
<evidence type="ECO:0008006" key="8">
    <source>
        <dbReference type="Google" id="ProtNLM"/>
    </source>
</evidence>
<dbReference type="GO" id="GO:0006364">
    <property type="term" value="P:rRNA processing"/>
    <property type="evidence" value="ECO:0007669"/>
    <property type="project" value="UniProtKB-KW"/>
</dbReference>
<keyword evidence="3" id="KW-0698">rRNA processing</keyword>
<organism evidence="6 7">
    <name type="scientific">Massarina eburnea CBS 473.64</name>
    <dbReference type="NCBI Taxonomy" id="1395130"/>
    <lineage>
        <taxon>Eukaryota</taxon>
        <taxon>Fungi</taxon>
        <taxon>Dikarya</taxon>
        <taxon>Ascomycota</taxon>
        <taxon>Pezizomycotina</taxon>
        <taxon>Dothideomycetes</taxon>
        <taxon>Pleosporomycetidae</taxon>
        <taxon>Pleosporales</taxon>
        <taxon>Massarineae</taxon>
        <taxon>Massarinaceae</taxon>
        <taxon>Massarina</taxon>
    </lineage>
</organism>
<evidence type="ECO:0000313" key="6">
    <source>
        <dbReference type="EMBL" id="KAF2637109.1"/>
    </source>
</evidence>
<dbReference type="EMBL" id="MU006795">
    <property type="protein sequence ID" value="KAF2637109.1"/>
    <property type="molecule type" value="Genomic_DNA"/>
</dbReference>
<dbReference type="PANTHER" id="PTHR13026:SF0">
    <property type="entry name" value="RIBOSOMAL RNA PROCESSING 1B"/>
    <property type="match status" value="1"/>
</dbReference>
<dbReference type="GO" id="GO:0005634">
    <property type="term" value="C:nucleus"/>
    <property type="evidence" value="ECO:0007669"/>
    <property type="project" value="UniProtKB-SubCell"/>
</dbReference>
<keyword evidence="4" id="KW-0539">Nucleus</keyword>
<keyword evidence="7" id="KW-1185">Reference proteome</keyword>
<evidence type="ECO:0000313" key="7">
    <source>
        <dbReference type="Proteomes" id="UP000799753"/>
    </source>
</evidence>
<dbReference type="GO" id="GO:0030688">
    <property type="term" value="C:preribosome, small subunit precursor"/>
    <property type="evidence" value="ECO:0007669"/>
    <property type="project" value="InterPro"/>
</dbReference>
<dbReference type="AlphaFoldDB" id="A0A6A6RNK5"/>
<comment type="similarity">
    <text evidence="2">Belongs to the RRP1 family.</text>
</comment>
<reference evidence="6" key="1">
    <citation type="journal article" date="2020" name="Stud. Mycol.">
        <title>101 Dothideomycetes genomes: a test case for predicting lifestyles and emergence of pathogens.</title>
        <authorList>
            <person name="Haridas S."/>
            <person name="Albert R."/>
            <person name="Binder M."/>
            <person name="Bloem J."/>
            <person name="Labutti K."/>
            <person name="Salamov A."/>
            <person name="Andreopoulos B."/>
            <person name="Baker S."/>
            <person name="Barry K."/>
            <person name="Bills G."/>
            <person name="Bluhm B."/>
            <person name="Cannon C."/>
            <person name="Castanera R."/>
            <person name="Culley D."/>
            <person name="Daum C."/>
            <person name="Ezra D."/>
            <person name="Gonzalez J."/>
            <person name="Henrissat B."/>
            <person name="Kuo A."/>
            <person name="Liang C."/>
            <person name="Lipzen A."/>
            <person name="Lutzoni F."/>
            <person name="Magnuson J."/>
            <person name="Mondo S."/>
            <person name="Nolan M."/>
            <person name="Ohm R."/>
            <person name="Pangilinan J."/>
            <person name="Park H.-J."/>
            <person name="Ramirez L."/>
            <person name="Alfaro M."/>
            <person name="Sun H."/>
            <person name="Tritt A."/>
            <person name="Yoshinaga Y."/>
            <person name="Zwiers L.-H."/>
            <person name="Turgeon B."/>
            <person name="Goodwin S."/>
            <person name="Spatafora J."/>
            <person name="Crous P."/>
            <person name="Grigoriev I."/>
        </authorList>
    </citation>
    <scope>NUCLEOTIDE SEQUENCE</scope>
    <source>
        <strain evidence="6">CBS 473.64</strain>
    </source>
</reference>
<dbReference type="PANTHER" id="PTHR13026">
    <property type="entry name" value="NNP-1 PROTEIN NOVEL NUCLEAR PROTEIN 1 NOP52"/>
    <property type="match status" value="1"/>
</dbReference>
<gene>
    <name evidence="6" type="ORF">P280DRAFT_472625</name>
</gene>
<sequence length="245" mass="28555">MATDAQNSPFIKHLASSDKKTRDQALTSLRAFLSAQTEISELDLLKLWKGLFYCLWMQDKPKLQNRLSSDLASLPATLRPVVVLPFLRAFFLTIAREWINIEALRLDKYLFLIRQYVNASFKYLAREKWNEDMVKQWNGIMEEIPLNATETKLPNGLRYHVLDIWVDELEKVEEGWAKEEMREALGRVMEPVEKLAKDGRLKVVRTAAKECLADERLQAWRGEAQDEVDEEMSDEKDEEWGGFDD</sequence>
<feature type="region of interest" description="Disordered" evidence="5">
    <location>
        <begin position="220"/>
        <end position="245"/>
    </location>
</feature>
<dbReference type="Proteomes" id="UP000799753">
    <property type="component" value="Unassembled WGS sequence"/>
</dbReference>
<evidence type="ECO:0000256" key="5">
    <source>
        <dbReference type="SAM" id="MobiDB-lite"/>
    </source>
</evidence>
<dbReference type="OrthoDB" id="2019504at2759"/>
<evidence type="ECO:0000256" key="3">
    <source>
        <dbReference type="ARBA" id="ARBA00022552"/>
    </source>
</evidence>
<dbReference type="InterPro" id="IPR010301">
    <property type="entry name" value="RRP1"/>
</dbReference>
<comment type="subcellular location">
    <subcellularLocation>
        <location evidence="1">Nucleus</location>
    </subcellularLocation>
</comment>
<dbReference type="Pfam" id="PF05997">
    <property type="entry name" value="Nop52"/>
    <property type="match status" value="1"/>
</dbReference>
<evidence type="ECO:0000256" key="1">
    <source>
        <dbReference type="ARBA" id="ARBA00004123"/>
    </source>
</evidence>
<evidence type="ECO:0000256" key="2">
    <source>
        <dbReference type="ARBA" id="ARBA00006374"/>
    </source>
</evidence>
<evidence type="ECO:0000256" key="4">
    <source>
        <dbReference type="ARBA" id="ARBA00023242"/>
    </source>
</evidence>
<proteinExistence type="inferred from homology"/>
<name>A0A6A6RNK5_9PLEO</name>
<protein>
    <recommendedName>
        <fullName evidence="8">Nucleolar protein NOP52 variant</fullName>
    </recommendedName>
</protein>